<comment type="caution">
    <text evidence="1">The sequence shown here is derived from an EMBL/GenBank/DDBJ whole genome shotgun (WGS) entry which is preliminary data.</text>
</comment>
<reference evidence="1" key="1">
    <citation type="submission" date="2022-06" db="EMBL/GenBank/DDBJ databases">
        <title>Phylogenomic reconstructions and comparative analyses of Kickxellomycotina fungi.</title>
        <authorList>
            <person name="Reynolds N.K."/>
            <person name="Stajich J.E."/>
            <person name="Barry K."/>
            <person name="Grigoriev I.V."/>
            <person name="Crous P."/>
            <person name="Smith M.E."/>
        </authorList>
    </citation>
    <scope>NUCLEOTIDE SEQUENCE</scope>
    <source>
        <strain evidence="1">RSA 2271</strain>
    </source>
</reference>
<protein>
    <submittedName>
        <fullName evidence="1">Uncharacterized protein</fullName>
    </submittedName>
</protein>
<accession>A0ACC1HHP9</accession>
<name>A0ACC1HHP9_9FUNG</name>
<evidence type="ECO:0000313" key="2">
    <source>
        <dbReference type="Proteomes" id="UP001145114"/>
    </source>
</evidence>
<proteinExistence type="predicted"/>
<sequence length="416" mass="47406">MKPVKPAPKLKYGLNVRKPQALGPKSTPSGSRPSVFGTSGGDGSDDDADGGGRPQMDTVVANDGSKRQFNKARAATNKELLMMAEKQKQLRANAALQAKQEEIDPSIYDYDSAYDAMKNAEMMSRAQKDTEKKERKSKYIESLLKTAERRQLEMTRIREKKIQKEREAEGELYADKEKFVTAAYKEKLEEMRRLEEEEKRREEHDGMTRKQDMSGFYRNYLDESEKKLEAARQVSLRAMAGDHMESQTARSDGDDSGKQQLSQVIEQARARGEEIILNEDNQVVDKRQLLKSGLNIVRDPGVRTKSHPRDHHHHRQSGPNSDRSAGSSPSRLHHRRGSGSSGGHKRDWDHGDRSQVSRQVENMIADHLAAQDQQKAQELEKLTAMNKRRNDNQAIMDAKARYLARKRAREQQQQQQ</sequence>
<dbReference type="Proteomes" id="UP001145114">
    <property type="component" value="Unassembled WGS sequence"/>
</dbReference>
<organism evidence="1 2">
    <name type="scientific">Spiromyces aspiralis</name>
    <dbReference type="NCBI Taxonomy" id="68401"/>
    <lineage>
        <taxon>Eukaryota</taxon>
        <taxon>Fungi</taxon>
        <taxon>Fungi incertae sedis</taxon>
        <taxon>Zoopagomycota</taxon>
        <taxon>Kickxellomycotina</taxon>
        <taxon>Kickxellomycetes</taxon>
        <taxon>Kickxellales</taxon>
        <taxon>Kickxellaceae</taxon>
        <taxon>Spiromyces</taxon>
    </lineage>
</organism>
<dbReference type="EMBL" id="JAMZIH010005449">
    <property type="protein sequence ID" value="KAJ1675166.1"/>
    <property type="molecule type" value="Genomic_DNA"/>
</dbReference>
<gene>
    <name evidence="1" type="ORF">EV182_001803</name>
</gene>
<keyword evidence="2" id="KW-1185">Reference proteome</keyword>
<evidence type="ECO:0000313" key="1">
    <source>
        <dbReference type="EMBL" id="KAJ1675166.1"/>
    </source>
</evidence>